<feature type="transmembrane region" description="Helical" evidence="6">
    <location>
        <begin position="269"/>
        <end position="287"/>
    </location>
</feature>
<feature type="transmembrane region" description="Helical" evidence="6">
    <location>
        <begin position="197"/>
        <end position="217"/>
    </location>
</feature>
<keyword evidence="3 6" id="KW-0812">Transmembrane</keyword>
<dbReference type="CDD" id="cd17324">
    <property type="entry name" value="MFS_NepI_like"/>
    <property type="match status" value="1"/>
</dbReference>
<dbReference type="InterPro" id="IPR011701">
    <property type="entry name" value="MFS"/>
</dbReference>
<protein>
    <submittedName>
        <fullName evidence="8">MFS transporter</fullName>
    </submittedName>
</protein>
<reference evidence="8 9" key="1">
    <citation type="journal article" date="2019" name="Int. J. Syst. Evol. Microbiol.">
        <title>The Global Catalogue of Microorganisms (GCM) 10K type strain sequencing project: providing services to taxonomists for standard genome sequencing and annotation.</title>
        <authorList>
            <consortium name="The Broad Institute Genomics Platform"/>
            <consortium name="The Broad Institute Genome Sequencing Center for Infectious Disease"/>
            <person name="Wu L."/>
            <person name="Ma J."/>
        </authorList>
    </citation>
    <scope>NUCLEOTIDE SEQUENCE [LARGE SCALE GENOMIC DNA]</scope>
    <source>
        <strain evidence="8 9">JCM 16009</strain>
    </source>
</reference>
<feature type="transmembrane region" description="Helical" evidence="6">
    <location>
        <begin position="98"/>
        <end position="117"/>
    </location>
</feature>
<feature type="transmembrane region" description="Helical" evidence="6">
    <location>
        <begin position="355"/>
        <end position="374"/>
    </location>
</feature>
<feature type="transmembrane region" description="Helical" evidence="6">
    <location>
        <begin position="129"/>
        <end position="151"/>
    </location>
</feature>
<evidence type="ECO:0000256" key="6">
    <source>
        <dbReference type="SAM" id="Phobius"/>
    </source>
</evidence>
<keyword evidence="5 6" id="KW-0472">Membrane</keyword>
<accession>A0ABN2N7H4</accession>
<evidence type="ECO:0000256" key="4">
    <source>
        <dbReference type="ARBA" id="ARBA00022989"/>
    </source>
</evidence>
<feature type="transmembrane region" description="Helical" evidence="6">
    <location>
        <begin position="237"/>
        <end position="257"/>
    </location>
</feature>
<dbReference type="Pfam" id="PF07690">
    <property type="entry name" value="MFS_1"/>
    <property type="match status" value="1"/>
</dbReference>
<dbReference type="SUPFAM" id="SSF103473">
    <property type="entry name" value="MFS general substrate transporter"/>
    <property type="match status" value="1"/>
</dbReference>
<dbReference type="InterPro" id="IPR020846">
    <property type="entry name" value="MFS_dom"/>
</dbReference>
<feature type="transmembrane region" description="Helical" evidence="6">
    <location>
        <begin position="323"/>
        <end position="349"/>
    </location>
</feature>
<evidence type="ECO:0000256" key="5">
    <source>
        <dbReference type="ARBA" id="ARBA00023136"/>
    </source>
</evidence>
<dbReference type="InterPro" id="IPR050189">
    <property type="entry name" value="MFS_Efflux_Transporters"/>
</dbReference>
<name>A0ABN2N7H4_9PSEU</name>
<evidence type="ECO:0000313" key="8">
    <source>
        <dbReference type="EMBL" id="GAA1854632.1"/>
    </source>
</evidence>
<dbReference type="PROSITE" id="PS50850">
    <property type="entry name" value="MFS"/>
    <property type="match status" value="1"/>
</dbReference>
<dbReference type="PANTHER" id="PTHR43124">
    <property type="entry name" value="PURINE EFFLUX PUMP PBUE"/>
    <property type="match status" value="1"/>
</dbReference>
<feature type="transmembrane region" description="Helical" evidence="6">
    <location>
        <begin position="71"/>
        <end position="92"/>
    </location>
</feature>
<dbReference type="Proteomes" id="UP001500449">
    <property type="component" value="Unassembled WGS sequence"/>
</dbReference>
<evidence type="ECO:0000256" key="1">
    <source>
        <dbReference type="ARBA" id="ARBA00004651"/>
    </source>
</evidence>
<keyword evidence="9" id="KW-1185">Reference proteome</keyword>
<feature type="transmembrane region" description="Helical" evidence="6">
    <location>
        <begin position="40"/>
        <end position="59"/>
    </location>
</feature>
<proteinExistence type="predicted"/>
<feature type="domain" description="Major facilitator superfamily (MFS) profile" evidence="7">
    <location>
        <begin position="5"/>
        <end position="379"/>
    </location>
</feature>
<evidence type="ECO:0000256" key="3">
    <source>
        <dbReference type="ARBA" id="ARBA00022692"/>
    </source>
</evidence>
<evidence type="ECO:0000256" key="2">
    <source>
        <dbReference type="ARBA" id="ARBA00022475"/>
    </source>
</evidence>
<comment type="caution">
    <text evidence="8">The sequence shown here is derived from an EMBL/GenBank/DDBJ whole genome shotgun (WGS) entry which is preliminary data.</text>
</comment>
<dbReference type="EMBL" id="BAAAQK010000012">
    <property type="protein sequence ID" value="GAA1854632.1"/>
    <property type="molecule type" value="Genomic_DNA"/>
</dbReference>
<organism evidence="8 9">
    <name type="scientific">Pseudonocardia ailaonensis</name>
    <dbReference type="NCBI Taxonomy" id="367279"/>
    <lineage>
        <taxon>Bacteria</taxon>
        <taxon>Bacillati</taxon>
        <taxon>Actinomycetota</taxon>
        <taxon>Actinomycetes</taxon>
        <taxon>Pseudonocardiales</taxon>
        <taxon>Pseudonocardiaceae</taxon>
        <taxon>Pseudonocardia</taxon>
    </lineage>
</organism>
<feature type="transmembrane region" description="Helical" evidence="6">
    <location>
        <begin position="293"/>
        <end position="311"/>
    </location>
</feature>
<evidence type="ECO:0000313" key="9">
    <source>
        <dbReference type="Proteomes" id="UP001500449"/>
    </source>
</evidence>
<dbReference type="Gene3D" id="1.20.1250.20">
    <property type="entry name" value="MFS general substrate transporter like domains"/>
    <property type="match status" value="2"/>
</dbReference>
<dbReference type="InterPro" id="IPR036259">
    <property type="entry name" value="MFS_trans_sf"/>
</dbReference>
<keyword evidence="4 6" id="KW-1133">Transmembrane helix</keyword>
<evidence type="ECO:0000259" key="7">
    <source>
        <dbReference type="PROSITE" id="PS50850"/>
    </source>
</evidence>
<sequence>MPWPSLLVLSLGGFAIGTDGFVVAGILGGIARDLDVSVAVAGQSVTVYAIAYAVGSPLLTGLTSGVRLRRVLVASMALFALFNVLSAASGSIWMLDGSRVLCALAAGLYLPAAAGAASRLAPPAFRGRALAVVIGGQSAGTVVGAPLGIVVEQQLTWRGTFVLVAVLAGLAVLGLALRGPAAGTADPLPLRRRLAPLRTPVLLSSLVVTVVGMTGGYSLYTYLAPLFGSDPAIGTRWLSLLVAAFGLGGVAGTWLGGSLADRWGAPRTLSLSLALMTVNFGLSPLTASTVPGALAFCLVWGITGWAFLPAQQHKLVGLLPAEAPLVISLNSSAVYVGIAAGAATGGAVLAGAGAGALWIAAAACGAAALAVHVLSEWARR</sequence>
<gene>
    <name evidence="8" type="ORF">GCM10009836_38380</name>
</gene>
<dbReference type="PANTHER" id="PTHR43124:SF10">
    <property type="entry name" value="PURINE EFFLUX PUMP PBUE"/>
    <property type="match status" value="1"/>
</dbReference>
<keyword evidence="2" id="KW-1003">Cell membrane</keyword>
<comment type="subcellular location">
    <subcellularLocation>
        <location evidence="1">Cell membrane</location>
        <topology evidence="1">Multi-pass membrane protein</topology>
    </subcellularLocation>
</comment>
<feature type="transmembrane region" description="Helical" evidence="6">
    <location>
        <begin position="157"/>
        <end position="177"/>
    </location>
</feature>